<reference evidence="3" key="1">
    <citation type="submission" date="2015-04" db="UniProtKB">
        <authorList>
            <consortium name="EnsemblPlants"/>
        </authorList>
    </citation>
    <scope>IDENTIFICATION</scope>
</reference>
<dbReference type="Proteomes" id="UP000026962">
    <property type="component" value="Chromosome 5"/>
</dbReference>
<accession>A0A0E0L072</accession>
<sequence>MWYSSVVGREVKGFSVAQHSTSPPRRRAQGLCRRRRAVRQSRHRHRQRRPRFATYSQIEEWNLLHIKRESNYTYVGIIVRLRQVMTQVRRNMFSWRVNGSMGKPQLCISLMSHLRRKKLRILAGMLSAGTIPAVIWILMPTKQMTTLSTTATAMARGVTSSLNSGNGCFSNTASTDVADMESLIIASMAIKAPGQWGQPPRGFQWVVFWVGSPRNNAWVGLNWKVARECSVAVEQK</sequence>
<organism evidence="3">
    <name type="scientific">Oryza punctata</name>
    <name type="common">Red rice</name>
    <dbReference type="NCBI Taxonomy" id="4537"/>
    <lineage>
        <taxon>Eukaryota</taxon>
        <taxon>Viridiplantae</taxon>
        <taxon>Streptophyta</taxon>
        <taxon>Embryophyta</taxon>
        <taxon>Tracheophyta</taxon>
        <taxon>Spermatophyta</taxon>
        <taxon>Magnoliopsida</taxon>
        <taxon>Liliopsida</taxon>
        <taxon>Poales</taxon>
        <taxon>Poaceae</taxon>
        <taxon>BOP clade</taxon>
        <taxon>Oryzoideae</taxon>
        <taxon>Oryzeae</taxon>
        <taxon>Oryzinae</taxon>
        <taxon>Oryza</taxon>
    </lineage>
</organism>
<feature type="region of interest" description="Disordered" evidence="1">
    <location>
        <begin position="16"/>
        <end position="49"/>
    </location>
</feature>
<dbReference type="HOGENOM" id="CLU_1177032_0_0_1"/>
<proteinExistence type="predicted"/>
<dbReference type="Gramene" id="OPUNC05G07920.2">
    <property type="protein sequence ID" value="OPUNC05G07920.2"/>
    <property type="gene ID" value="OPUNC05G07920"/>
</dbReference>
<evidence type="ECO:0000313" key="3">
    <source>
        <dbReference type="EnsemblPlants" id="OPUNC05G07920.2"/>
    </source>
</evidence>
<evidence type="ECO:0000313" key="4">
    <source>
        <dbReference type="Proteomes" id="UP000026962"/>
    </source>
</evidence>
<dbReference type="AlphaFoldDB" id="A0A0E0L072"/>
<feature type="transmembrane region" description="Helical" evidence="2">
    <location>
        <begin position="119"/>
        <end position="139"/>
    </location>
</feature>
<reference evidence="3" key="2">
    <citation type="submission" date="2018-05" db="EMBL/GenBank/DDBJ databases">
        <title>OpunRS2 (Oryza punctata Reference Sequence Version 2).</title>
        <authorList>
            <person name="Zhang J."/>
            <person name="Kudrna D."/>
            <person name="Lee S."/>
            <person name="Talag J."/>
            <person name="Welchert J."/>
            <person name="Wing R.A."/>
        </authorList>
    </citation>
    <scope>NUCLEOTIDE SEQUENCE [LARGE SCALE GENOMIC DNA]</scope>
</reference>
<keyword evidence="2" id="KW-0812">Transmembrane</keyword>
<keyword evidence="2" id="KW-0472">Membrane</keyword>
<name>A0A0E0L072_ORYPU</name>
<keyword evidence="2" id="KW-1133">Transmembrane helix</keyword>
<keyword evidence="4" id="KW-1185">Reference proteome</keyword>
<protein>
    <submittedName>
        <fullName evidence="3">Uncharacterized protein</fullName>
    </submittedName>
</protein>
<feature type="compositionally biased region" description="Basic residues" evidence="1">
    <location>
        <begin position="24"/>
        <end position="49"/>
    </location>
</feature>
<evidence type="ECO:0000256" key="1">
    <source>
        <dbReference type="SAM" id="MobiDB-lite"/>
    </source>
</evidence>
<dbReference type="EnsemblPlants" id="OPUNC05G07920.2">
    <property type="protein sequence ID" value="OPUNC05G07920.2"/>
    <property type="gene ID" value="OPUNC05G07920"/>
</dbReference>
<evidence type="ECO:0000256" key="2">
    <source>
        <dbReference type="SAM" id="Phobius"/>
    </source>
</evidence>